<evidence type="ECO:0000256" key="6">
    <source>
        <dbReference type="HAMAP-Rule" id="MF_00269"/>
    </source>
</evidence>
<dbReference type="PANTHER" id="PTHR43110:SF1">
    <property type="entry name" value="THIOL PEROXIDASE"/>
    <property type="match status" value="1"/>
</dbReference>
<dbReference type="SUPFAM" id="SSF52833">
    <property type="entry name" value="Thioredoxin-like"/>
    <property type="match status" value="1"/>
</dbReference>
<proteinExistence type="inferred from homology"/>
<evidence type="ECO:0000256" key="5">
    <source>
        <dbReference type="ARBA" id="ARBA00023284"/>
    </source>
</evidence>
<protein>
    <recommendedName>
        <fullName evidence="6">Thiol peroxidase</fullName>
        <shortName evidence="6">Tpx</shortName>
        <ecNumber evidence="6">1.11.1.24</ecNumber>
    </recommendedName>
    <alternativeName>
        <fullName evidence="6">Peroxiredoxin tpx</fullName>
        <shortName evidence="6">Prx</shortName>
    </alternativeName>
    <alternativeName>
        <fullName evidence="6">Thioredoxin peroxidase</fullName>
    </alternativeName>
    <alternativeName>
        <fullName evidence="6">Thioredoxin-dependent peroxiredoxin</fullName>
    </alternativeName>
</protein>
<evidence type="ECO:0000313" key="8">
    <source>
        <dbReference type="Proteomes" id="UP000254879"/>
    </source>
</evidence>
<keyword evidence="3 6" id="KW-0560">Oxidoreductase</keyword>
<dbReference type="InterPro" id="IPR013766">
    <property type="entry name" value="Thioredoxin_domain"/>
</dbReference>
<dbReference type="PROSITE" id="PS51352">
    <property type="entry name" value="THIOREDOXIN_2"/>
    <property type="match status" value="1"/>
</dbReference>
<feature type="disulfide bond" description="Redox-active" evidence="6">
    <location>
        <begin position="60"/>
        <end position="94"/>
    </location>
</feature>
<dbReference type="InterPro" id="IPR002065">
    <property type="entry name" value="TPX"/>
</dbReference>
<keyword evidence="4 6" id="KW-1015">Disulfide bond</keyword>
<evidence type="ECO:0000256" key="3">
    <source>
        <dbReference type="ARBA" id="ARBA00023002"/>
    </source>
</evidence>
<dbReference type="Pfam" id="PF08534">
    <property type="entry name" value="Redoxin"/>
    <property type="match status" value="1"/>
</dbReference>
<dbReference type="OrthoDB" id="9781543at2"/>
<dbReference type="HAMAP" id="MF_00269">
    <property type="entry name" value="Tpx"/>
    <property type="match status" value="1"/>
</dbReference>
<gene>
    <name evidence="6 7" type="primary">tpx</name>
    <name evidence="7" type="ORF">NCTC10815_00722</name>
</gene>
<comment type="subunit">
    <text evidence="6">Homodimer.</text>
</comment>
<dbReference type="EC" id="1.11.1.24" evidence="6"/>
<evidence type="ECO:0000256" key="2">
    <source>
        <dbReference type="ARBA" id="ARBA00022862"/>
    </source>
</evidence>
<dbReference type="InterPro" id="IPR013740">
    <property type="entry name" value="Redoxin"/>
</dbReference>
<dbReference type="RefSeq" id="WP_003755559.1">
    <property type="nucleotide sequence ID" value="NZ_CABKNG010000001.1"/>
</dbReference>
<sequence>MVQVTFKQKPVTLGGEQRKAGDKAPDFKVLNNASEPVTLKDYAGKTKIISVVPSIDTSVCSQQTRKFNEEAGDLENTVVLTISVDLPFAQRKWCANEGLPNAITLSDHYDLSFGKAYGVVMEELRLLARSVFVVNSDDEIVYSEYVEEGTNHPDYEKAIEAAKLA</sequence>
<evidence type="ECO:0000256" key="4">
    <source>
        <dbReference type="ARBA" id="ARBA00023157"/>
    </source>
</evidence>
<dbReference type="InterPro" id="IPR050455">
    <property type="entry name" value="Tpx_Peroxidase_subfamily"/>
</dbReference>
<dbReference type="PROSITE" id="PS01265">
    <property type="entry name" value="TPX"/>
    <property type="match status" value="1"/>
</dbReference>
<dbReference type="EMBL" id="UGPG01000001">
    <property type="protein sequence ID" value="STY43427.1"/>
    <property type="molecule type" value="Genomic_DNA"/>
</dbReference>
<evidence type="ECO:0000256" key="1">
    <source>
        <dbReference type="ARBA" id="ARBA00022559"/>
    </source>
</evidence>
<dbReference type="CDD" id="cd03014">
    <property type="entry name" value="PRX_Atyp2cys"/>
    <property type="match status" value="1"/>
</dbReference>
<comment type="miscellaneous">
    <text evidence="6">The active site is a conserved redox-active cysteine residue, the peroxidatic cysteine (C(P)), which makes the nucleophilic attack on the peroxide substrate. The peroxide oxidizes the C(P)-SH to cysteine sulfenic acid (C(P)-SOH), which then reacts with another cysteine residue, the resolving cysteine (C(R)), to form a disulfide bridge. The disulfide is subsequently reduced by an appropriate electron donor to complete the catalytic cycle. In this atypical 2-Cys peroxiredoxin, C(R) is present in the same subunit to form an intramolecular disulfide. The disulfide is subsequently reduced by thioredoxin.</text>
</comment>
<accession>A0A378MAM9</accession>
<evidence type="ECO:0000313" key="7">
    <source>
        <dbReference type="EMBL" id="STY43427.1"/>
    </source>
</evidence>
<keyword evidence="2 6" id="KW-0049">Antioxidant</keyword>
<name>A0A378MAM9_LISGR</name>
<dbReference type="GO" id="GO:0008379">
    <property type="term" value="F:thioredoxin peroxidase activity"/>
    <property type="evidence" value="ECO:0007669"/>
    <property type="project" value="UniProtKB-UniRule"/>
</dbReference>
<dbReference type="Gene3D" id="3.40.30.10">
    <property type="entry name" value="Glutaredoxin"/>
    <property type="match status" value="1"/>
</dbReference>
<comment type="function">
    <text evidence="6">Thiol-specific peroxidase that catalyzes the reduction of hydrogen peroxide and organic hydroperoxides to water and alcohols, respectively. Plays a role in cell protection against oxidative stress by detoxifying peroxides.</text>
</comment>
<dbReference type="PANTHER" id="PTHR43110">
    <property type="entry name" value="THIOL PEROXIDASE"/>
    <property type="match status" value="1"/>
</dbReference>
<dbReference type="AlphaFoldDB" id="A0A378MAM9"/>
<organism evidence="7 8">
    <name type="scientific">Listeria grayi</name>
    <name type="common">Listeria murrayi</name>
    <dbReference type="NCBI Taxonomy" id="1641"/>
    <lineage>
        <taxon>Bacteria</taxon>
        <taxon>Bacillati</taxon>
        <taxon>Bacillota</taxon>
        <taxon>Bacilli</taxon>
        <taxon>Bacillales</taxon>
        <taxon>Listeriaceae</taxon>
        <taxon>Listeria</taxon>
    </lineage>
</organism>
<dbReference type="InterPro" id="IPR036249">
    <property type="entry name" value="Thioredoxin-like_sf"/>
</dbReference>
<dbReference type="InterPro" id="IPR018219">
    <property type="entry name" value="Tpx_CS"/>
</dbReference>
<keyword evidence="5 6" id="KW-0676">Redox-active center</keyword>
<keyword evidence="1 6" id="KW-0575">Peroxidase</keyword>
<comment type="catalytic activity">
    <reaction evidence="6">
        <text>a hydroperoxide + [thioredoxin]-dithiol = an alcohol + [thioredoxin]-disulfide + H2O</text>
        <dbReference type="Rhea" id="RHEA:62620"/>
        <dbReference type="Rhea" id="RHEA-COMP:10698"/>
        <dbReference type="Rhea" id="RHEA-COMP:10700"/>
        <dbReference type="ChEBI" id="CHEBI:15377"/>
        <dbReference type="ChEBI" id="CHEBI:29950"/>
        <dbReference type="ChEBI" id="CHEBI:30879"/>
        <dbReference type="ChEBI" id="CHEBI:35924"/>
        <dbReference type="ChEBI" id="CHEBI:50058"/>
        <dbReference type="EC" id="1.11.1.24"/>
    </reaction>
</comment>
<comment type="similarity">
    <text evidence="6">Belongs to the peroxiredoxin family. Tpx subfamily.</text>
</comment>
<dbReference type="NCBIfam" id="NF001808">
    <property type="entry name" value="PRK00522.1"/>
    <property type="match status" value="1"/>
</dbReference>
<feature type="active site" description="Cysteine sulfenic acid (-SOH) intermediate" evidence="6">
    <location>
        <position position="60"/>
    </location>
</feature>
<dbReference type="Proteomes" id="UP000254879">
    <property type="component" value="Unassembled WGS sequence"/>
</dbReference>
<reference evidence="7 8" key="1">
    <citation type="submission" date="2018-06" db="EMBL/GenBank/DDBJ databases">
        <authorList>
            <consortium name="Pathogen Informatics"/>
            <person name="Doyle S."/>
        </authorList>
    </citation>
    <scope>NUCLEOTIDE SEQUENCE [LARGE SCALE GENOMIC DNA]</scope>
    <source>
        <strain evidence="8">NCTC 10815</strain>
    </source>
</reference>